<evidence type="ECO:0000256" key="4">
    <source>
        <dbReference type="ARBA" id="ARBA00022692"/>
    </source>
</evidence>
<evidence type="ECO:0000259" key="8">
    <source>
        <dbReference type="Pfam" id="PF04239"/>
    </source>
</evidence>
<dbReference type="Pfam" id="PF04239">
    <property type="entry name" value="DUF421"/>
    <property type="match status" value="1"/>
</dbReference>
<keyword evidence="5 7" id="KW-1133">Transmembrane helix</keyword>
<gene>
    <name evidence="9" type="ORF">GCM10008967_11850</name>
</gene>
<comment type="similarity">
    <text evidence="2">Belongs to the UPF0702 family.</text>
</comment>
<evidence type="ECO:0000256" key="3">
    <source>
        <dbReference type="ARBA" id="ARBA00022475"/>
    </source>
</evidence>
<evidence type="ECO:0000313" key="10">
    <source>
        <dbReference type="Proteomes" id="UP001500782"/>
    </source>
</evidence>
<keyword evidence="6 7" id="KW-0472">Membrane</keyword>
<comment type="subcellular location">
    <subcellularLocation>
        <location evidence="1">Cell membrane</location>
        <topology evidence="1">Multi-pass membrane protein</topology>
    </subcellularLocation>
</comment>
<dbReference type="Proteomes" id="UP001500782">
    <property type="component" value="Unassembled WGS sequence"/>
</dbReference>
<dbReference type="InterPro" id="IPR023090">
    <property type="entry name" value="UPF0702_alpha/beta_dom_sf"/>
</dbReference>
<feature type="domain" description="YetF C-terminal" evidence="8">
    <location>
        <begin position="87"/>
        <end position="217"/>
    </location>
</feature>
<keyword evidence="4 7" id="KW-0812">Transmembrane</keyword>
<dbReference type="InterPro" id="IPR007353">
    <property type="entry name" value="DUF421"/>
</dbReference>
<dbReference type="Gene3D" id="3.30.240.20">
    <property type="entry name" value="bsu07140 like domains"/>
    <property type="match status" value="2"/>
</dbReference>
<dbReference type="PANTHER" id="PTHR34582">
    <property type="entry name" value="UPF0702 TRANSMEMBRANE PROTEIN YCAP"/>
    <property type="match status" value="1"/>
</dbReference>
<organism evidence="9 10">
    <name type="scientific">Bacillus carboniphilus</name>
    <dbReference type="NCBI Taxonomy" id="86663"/>
    <lineage>
        <taxon>Bacteria</taxon>
        <taxon>Bacillati</taxon>
        <taxon>Bacillota</taxon>
        <taxon>Bacilli</taxon>
        <taxon>Bacillales</taxon>
        <taxon>Bacillaceae</taxon>
        <taxon>Bacillus</taxon>
    </lineage>
</organism>
<feature type="transmembrane region" description="Helical" evidence="7">
    <location>
        <begin position="12"/>
        <end position="30"/>
    </location>
</feature>
<name>A0ABN0W1V4_9BACI</name>
<accession>A0ABN0W1V4</accession>
<evidence type="ECO:0000256" key="7">
    <source>
        <dbReference type="SAM" id="Phobius"/>
    </source>
</evidence>
<keyword evidence="3" id="KW-1003">Cell membrane</keyword>
<dbReference type="EMBL" id="BAAADJ010000012">
    <property type="protein sequence ID" value="GAA0322957.1"/>
    <property type="molecule type" value="Genomic_DNA"/>
</dbReference>
<dbReference type="RefSeq" id="WP_343797225.1">
    <property type="nucleotide sequence ID" value="NZ_BAAADJ010000012.1"/>
</dbReference>
<feature type="transmembrane region" description="Helical" evidence="7">
    <location>
        <begin position="37"/>
        <end position="57"/>
    </location>
</feature>
<evidence type="ECO:0000256" key="2">
    <source>
        <dbReference type="ARBA" id="ARBA00006448"/>
    </source>
</evidence>
<protein>
    <submittedName>
        <fullName evidence="9">DUF421 domain-containing protein</fullName>
    </submittedName>
</protein>
<comment type="caution">
    <text evidence="9">The sequence shown here is derived from an EMBL/GenBank/DDBJ whole genome shotgun (WGS) entry which is preliminary data.</text>
</comment>
<evidence type="ECO:0000256" key="1">
    <source>
        <dbReference type="ARBA" id="ARBA00004651"/>
    </source>
</evidence>
<proteinExistence type="inferred from homology"/>
<reference evidence="9 10" key="1">
    <citation type="journal article" date="2019" name="Int. J. Syst. Evol. Microbiol.">
        <title>The Global Catalogue of Microorganisms (GCM) 10K type strain sequencing project: providing services to taxonomists for standard genome sequencing and annotation.</title>
        <authorList>
            <consortium name="The Broad Institute Genomics Platform"/>
            <consortium name="The Broad Institute Genome Sequencing Center for Infectious Disease"/>
            <person name="Wu L."/>
            <person name="Ma J."/>
        </authorList>
    </citation>
    <scope>NUCLEOTIDE SEQUENCE [LARGE SCALE GENOMIC DNA]</scope>
    <source>
        <strain evidence="9 10">JCM 9731</strain>
    </source>
</reference>
<dbReference type="PANTHER" id="PTHR34582:SF6">
    <property type="entry name" value="UPF0702 TRANSMEMBRANE PROTEIN YCAP"/>
    <property type="match status" value="1"/>
</dbReference>
<evidence type="ECO:0000313" key="9">
    <source>
        <dbReference type="EMBL" id="GAA0322957.1"/>
    </source>
</evidence>
<sequence length="240" mass="26938">MDLSMIDTLKVLGRIITIIPWLLIVTLIMGKRSVGEVPVFDFLIIIVLGAVAGADIADPSIPHIYTFIAIAAIGVLQFIVTKLKINHRKFGRMITFEPTVVIRNGTFQVDNLQHIRYSIDNVLQMLREKDIFNVNDVELAIVEANGKLTVYKKPAKSTVTIEDLGIIKTSGGVAYPVIMDGEIEFETLSQLKLDVHWLTQKLKREGLEVQDIFFASVTDNHDFHFSPLNNDKSKKPDISH</sequence>
<keyword evidence="10" id="KW-1185">Reference proteome</keyword>
<feature type="transmembrane region" description="Helical" evidence="7">
    <location>
        <begin position="63"/>
        <end position="83"/>
    </location>
</feature>
<evidence type="ECO:0000256" key="5">
    <source>
        <dbReference type="ARBA" id="ARBA00022989"/>
    </source>
</evidence>
<evidence type="ECO:0000256" key="6">
    <source>
        <dbReference type="ARBA" id="ARBA00023136"/>
    </source>
</evidence>